<comment type="caution">
    <text evidence="12">The sequence shown here is derived from an EMBL/GenBank/DDBJ whole genome shotgun (WGS) entry which is preliminary data.</text>
</comment>
<dbReference type="FunFam" id="3.90.1150.10:FF:000063">
    <property type="entry name" value="Probable cystathionine gamma-synthase"/>
    <property type="match status" value="1"/>
</dbReference>
<dbReference type="Gene3D" id="3.40.640.10">
    <property type="entry name" value="Type I PLP-dependent aspartate aminotransferase-like (Major domain)"/>
    <property type="match status" value="1"/>
</dbReference>
<keyword evidence="3" id="KW-0808">Transferase</keyword>
<keyword evidence="4" id="KW-0663">Pyridoxal phosphate</keyword>
<dbReference type="PANTHER" id="PTHR42699:SF1">
    <property type="entry name" value="CYSTATHIONINE GAMMA-SYNTHASE-RELATED"/>
    <property type="match status" value="1"/>
</dbReference>
<dbReference type="Proteomes" id="UP000286134">
    <property type="component" value="Unassembled WGS sequence"/>
</dbReference>
<dbReference type="GO" id="GO:0019346">
    <property type="term" value="P:transsulfuration"/>
    <property type="evidence" value="ECO:0007669"/>
    <property type="project" value="InterPro"/>
</dbReference>
<dbReference type="GO" id="GO:0003962">
    <property type="term" value="F:cystathionine gamma-synthase activity"/>
    <property type="evidence" value="ECO:0007669"/>
    <property type="project" value="UniProtKB-EC"/>
</dbReference>
<evidence type="ECO:0000256" key="2">
    <source>
        <dbReference type="ARBA" id="ARBA00022605"/>
    </source>
</evidence>
<evidence type="ECO:0000256" key="3">
    <source>
        <dbReference type="ARBA" id="ARBA00022679"/>
    </source>
</evidence>
<comment type="cofactor">
    <cofactor evidence="1">
        <name>pyridoxal 5'-phosphate</name>
        <dbReference type="ChEBI" id="CHEBI:597326"/>
    </cofactor>
</comment>
<comment type="function">
    <text evidence="7">Catalyzes the formation of L-cystathionine from O-succinyl-L-homoserine (OSHS) and L-cysteine, via a gamma-replacement reaction. In the absence of thiol, catalyzes gamma-elimination to form 2-oxobutanoate, succinate and ammonia.</text>
</comment>
<dbReference type="PANTHER" id="PTHR42699">
    <property type="match status" value="1"/>
</dbReference>
<dbReference type="InterPro" id="IPR015421">
    <property type="entry name" value="PyrdxlP-dep_Trfase_major"/>
</dbReference>
<dbReference type="GO" id="GO:0030170">
    <property type="term" value="F:pyridoxal phosphate binding"/>
    <property type="evidence" value="ECO:0007669"/>
    <property type="project" value="InterPro"/>
</dbReference>
<gene>
    <name evidence="12" type="ORF">OnM2_037001</name>
</gene>
<name>A0A420HX52_9PEZI</name>
<dbReference type="EMBL" id="MCFK01003715">
    <property type="protein sequence ID" value="RKF61976.1"/>
    <property type="molecule type" value="Genomic_DNA"/>
</dbReference>
<dbReference type="Pfam" id="PF01053">
    <property type="entry name" value="Cys_Met_Meta_PP"/>
    <property type="match status" value="1"/>
</dbReference>
<reference evidence="12 13" key="1">
    <citation type="journal article" date="2018" name="BMC Genomics">
        <title>Comparative genome analyses reveal sequence features reflecting distinct modes of host-adaptation between dicot and monocot powdery mildew.</title>
        <authorList>
            <person name="Wu Y."/>
            <person name="Ma X."/>
            <person name="Pan Z."/>
            <person name="Kale S.D."/>
            <person name="Song Y."/>
            <person name="King H."/>
            <person name="Zhang Q."/>
            <person name="Presley C."/>
            <person name="Deng X."/>
            <person name="Wei C.I."/>
            <person name="Xiao S."/>
        </authorList>
    </citation>
    <scope>NUCLEOTIDE SEQUENCE [LARGE SCALE GENOMIC DNA]</scope>
    <source>
        <strain evidence="12">UMSG2</strain>
    </source>
</reference>
<proteinExistence type="inferred from homology"/>
<dbReference type="FunFam" id="3.40.640.10:FF:000111">
    <property type="entry name" value="Cystathionine gamma-synthase"/>
    <property type="match status" value="1"/>
</dbReference>
<sequence>MSKFHLGEAIPAGTPHAISVCLPTWKDNIGYEELEERVITKMVTGYPRFFINKLVVVFAKAILRKHGNLESQNAMLFPSSEAAQRCIEFIISRDNSIPRGDLHLIDLVLNPNKINQVKLRDFSPSISAVLFPISVFSIAKEFWQHTGEGISSRRAEFCHYLFQEDILTNKLTLKTYSDGDQKACIDPKRYQKEQTTIQTDNPNPNLLAYQFEVARDSNPDVHESSRFIEERFGRNLDVSLSGFAKLAIRRRIAGFITDEYLSVTEKQQNDLKNCRLLGLTENDVYLWPFGMNAIFNTHKMLMEARGPMKSISFGFPYVDTLKILEKFGPGCIFYGYGSSEDLDDLEKRLRAGERYLALFCEFPGNPLLRSPDLLRIRELANTYDFAVVVDETIGNFINVNVLPYTDIVVSSLTKIFSGECNVTGGSSIINPNGRYYDSLKKIADRDYKDMYWPEDAIFMERNSRDFVARIKKINENAEALCDLLTRHPLVKTVYYPKCSPSKKNYDACRTPDGGYGGLLSFRLQSLEQAIAFHDHIEMAKGPSLGTNFTLVSPYVILAHYFEQEWAAKFGVHTDFIRVSVGLEDTKELITKFENSLKHASSIN</sequence>
<dbReference type="OrthoDB" id="10047078at2759"/>
<dbReference type="EC" id="2.5.1.48" evidence="10"/>
<organism evidence="12 13">
    <name type="scientific">Erysiphe neolycopersici</name>
    <dbReference type="NCBI Taxonomy" id="212602"/>
    <lineage>
        <taxon>Eukaryota</taxon>
        <taxon>Fungi</taxon>
        <taxon>Dikarya</taxon>
        <taxon>Ascomycota</taxon>
        <taxon>Pezizomycotina</taxon>
        <taxon>Leotiomycetes</taxon>
        <taxon>Erysiphales</taxon>
        <taxon>Erysiphaceae</taxon>
        <taxon>Erysiphe</taxon>
    </lineage>
</organism>
<dbReference type="Gene3D" id="3.90.1150.10">
    <property type="entry name" value="Aspartate Aminotransferase, domain 1"/>
    <property type="match status" value="1"/>
</dbReference>
<dbReference type="InterPro" id="IPR015422">
    <property type="entry name" value="PyrdxlP-dep_Trfase_small"/>
</dbReference>
<evidence type="ECO:0000256" key="1">
    <source>
        <dbReference type="ARBA" id="ARBA00001933"/>
    </source>
</evidence>
<evidence type="ECO:0000256" key="7">
    <source>
        <dbReference type="ARBA" id="ARBA00058439"/>
    </source>
</evidence>
<evidence type="ECO:0000256" key="5">
    <source>
        <dbReference type="ARBA" id="ARBA00023167"/>
    </source>
</evidence>
<evidence type="ECO:0000256" key="10">
    <source>
        <dbReference type="ARBA" id="ARBA00066530"/>
    </source>
</evidence>
<evidence type="ECO:0000256" key="8">
    <source>
        <dbReference type="ARBA" id="ARBA00060510"/>
    </source>
</evidence>
<keyword evidence="13" id="KW-1185">Reference proteome</keyword>
<dbReference type="AlphaFoldDB" id="A0A420HX52"/>
<dbReference type="InterPro" id="IPR000277">
    <property type="entry name" value="Cys/Met-Metab_PyrdxlP-dep_enz"/>
</dbReference>
<dbReference type="SUPFAM" id="SSF53383">
    <property type="entry name" value="PLP-dependent transferases"/>
    <property type="match status" value="1"/>
</dbReference>
<comment type="catalytic activity">
    <reaction evidence="6">
        <text>O-succinyl-L-homoserine + L-cysteine = L,L-cystathionine + succinate + H(+)</text>
        <dbReference type="Rhea" id="RHEA:20397"/>
        <dbReference type="ChEBI" id="CHEBI:15378"/>
        <dbReference type="ChEBI" id="CHEBI:30031"/>
        <dbReference type="ChEBI" id="CHEBI:35235"/>
        <dbReference type="ChEBI" id="CHEBI:57661"/>
        <dbReference type="ChEBI" id="CHEBI:58161"/>
        <dbReference type="EC" id="2.5.1.48"/>
    </reaction>
</comment>
<keyword evidence="5" id="KW-0486">Methionine biosynthesis</keyword>
<dbReference type="GO" id="GO:0009086">
    <property type="term" value="P:methionine biosynthetic process"/>
    <property type="evidence" value="ECO:0007669"/>
    <property type="project" value="UniProtKB-KW"/>
</dbReference>
<comment type="pathway">
    <text evidence="8">Amino-acid biosynthesis; L-methionine biosynthesis via de novo pathway; L-cystathionine from O-succinyl-L-homoserine: step 1/1.</text>
</comment>
<evidence type="ECO:0000313" key="13">
    <source>
        <dbReference type="Proteomes" id="UP000286134"/>
    </source>
</evidence>
<comment type="similarity">
    <text evidence="9">Belongs to the trans-sulfuration enzymes family. MET7 subfamily.</text>
</comment>
<keyword evidence="2" id="KW-0028">Amino-acid biosynthesis</keyword>
<evidence type="ECO:0000256" key="4">
    <source>
        <dbReference type="ARBA" id="ARBA00022898"/>
    </source>
</evidence>
<dbReference type="STRING" id="212602.A0A420HX52"/>
<dbReference type="InterPro" id="IPR051750">
    <property type="entry name" value="Trans-sulfuration_enzymes"/>
</dbReference>
<evidence type="ECO:0000256" key="11">
    <source>
        <dbReference type="ARBA" id="ARBA00083849"/>
    </source>
</evidence>
<evidence type="ECO:0000256" key="9">
    <source>
        <dbReference type="ARBA" id="ARBA00061376"/>
    </source>
</evidence>
<evidence type="ECO:0000256" key="6">
    <source>
        <dbReference type="ARBA" id="ARBA00051441"/>
    </source>
</evidence>
<accession>A0A420HX52</accession>
<dbReference type="InterPro" id="IPR015424">
    <property type="entry name" value="PyrdxlP-dep_Trfase"/>
</dbReference>
<evidence type="ECO:0000313" key="12">
    <source>
        <dbReference type="EMBL" id="RKF61976.1"/>
    </source>
</evidence>
<protein>
    <recommendedName>
        <fullName evidence="10">cystathionine gamma-synthase</fullName>
        <ecNumber evidence="10">2.5.1.48</ecNumber>
    </recommendedName>
    <alternativeName>
        <fullName evidence="11">O-succinylhomoserine (thiol)-lyase</fullName>
    </alternativeName>
</protein>